<feature type="domain" description="DUF4216" evidence="2">
    <location>
        <begin position="237"/>
        <end position="309"/>
    </location>
</feature>
<dbReference type="InterPro" id="IPR025452">
    <property type="entry name" value="DUF4218"/>
</dbReference>
<dbReference type="Gramene" id="Jr09_00610_p1">
    <property type="protein sequence ID" value="cds.Jr09_00610_p1"/>
    <property type="gene ID" value="Jr09_00610"/>
</dbReference>
<reference evidence="4" key="2">
    <citation type="submission" date="2020-03" db="EMBL/GenBank/DDBJ databases">
        <title>Walnut 2.0.</title>
        <authorList>
            <person name="Marrano A."/>
            <person name="Britton M."/>
            <person name="Zimin A.V."/>
            <person name="Zaini P.A."/>
            <person name="Workman R."/>
            <person name="Puiu D."/>
            <person name="Bianco L."/>
            <person name="Allen B.J."/>
            <person name="Troggio M."/>
            <person name="Leslie C.A."/>
            <person name="Timp W."/>
            <person name="Dendekar A."/>
            <person name="Salzberg S.L."/>
            <person name="Neale D.B."/>
        </authorList>
    </citation>
    <scope>NUCLEOTIDE SEQUENCE</scope>
    <source>
        <tissue evidence="4">Leaves</tissue>
    </source>
</reference>
<feature type="compositionally biased region" description="Basic and acidic residues" evidence="1">
    <location>
        <begin position="509"/>
        <end position="520"/>
    </location>
</feature>
<evidence type="ECO:0008006" key="6">
    <source>
        <dbReference type="Google" id="ProtNLM"/>
    </source>
</evidence>
<dbReference type="Proteomes" id="UP000619265">
    <property type="component" value="Unassembled WGS sequence"/>
</dbReference>
<reference evidence="4" key="1">
    <citation type="submission" date="2015-10" db="EMBL/GenBank/DDBJ databases">
        <authorList>
            <person name="Martinez-Garcia P.J."/>
            <person name="Crepeau M.W."/>
            <person name="Puiu D."/>
            <person name="Gonzalez-Ibeas D."/>
            <person name="Whalen J."/>
            <person name="Stevens K."/>
            <person name="Paul R."/>
            <person name="Butterfield T."/>
            <person name="Britton M."/>
            <person name="Reagan R."/>
            <person name="Chakraborty S."/>
            <person name="Walawage S.L."/>
            <person name="Vasquez-Gross H.A."/>
            <person name="Cardeno C."/>
            <person name="Famula R."/>
            <person name="Pratt K."/>
            <person name="Kuruganti S."/>
            <person name="Aradhya M.K."/>
            <person name="Leslie C.A."/>
            <person name="Dandekar A.M."/>
            <person name="Salzberg S.L."/>
            <person name="Wegrzyn J.L."/>
            <person name="Langley C.H."/>
            <person name="Neale D.B."/>
        </authorList>
    </citation>
    <scope>NUCLEOTIDE SEQUENCE</scope>
    <source>
        <tissue evidence="4">Leaves</tissue>
    </source>
</reference>
<name>A0A833USG8_JUGRE</name>
<evidence type="ECO:0000313" key="5">
    <source>
        <dbReference type="Proteomes" id="UP000619265"/>
    </source>
</evidence>
<protein>
    <recommendedName>
        <fullName evidence="6">DUF4218 domain-containing protein</fullName>
    </recommendedName>
</protein>
<evidence type="ECO:0000259" key="2">
    <source>
        <dbReference type="Pfam" id="PF13952"/>
    </source>
</evidence>
<dbReference type="Pfam" id="PF13960">
    <property type="entry name" value="DUF4218"/>
    <property type="match status" value="1"/>
</dbReference>
<dbReference type="PANTHER" id="PTHR48258">
    <property type="entry name" value="DUF4218 DOMAIN-CONTAINING PROTEIN-RELATED"/>
    <property type="match status" value="1"/>
</dbReference>
<dbReference type="PANTHER" id="PTHR48258:SF6">
    <property type="entry name" value="LEUCINE-RICH REPEAT DOMAIN, L DOMAIN-CONTAINING PROTEIN"/>
    <property type="match status" value="1"/>
</dbReference>
<evidence type="ECO:0000256" key="1">
    <source>
        <dbReference type="SAM" id="MobiDB-lite"/>
    </source>
</evidence>
<evidence type="ECO:0000313" key="4">
    <source>
        <dbReference type="EMBL" id="KAF5459613.1"/>
    </source>
</evidence>
<dbReference type="Pfam" id="PF13952">
    <property type="entry name" value="DUF4216"/>
    <property type="match status" value="1"/>
</dbReference>
<dbReference type="EMBL" id="LIHL02000009">
    <property type="protein sequence ID" value="KAF5459613.1"/>
    <property type="molecule type" value="Genomic_DNA"/>
</dbReference>
<dbReference type="InterPro" id="IPR025312">
    <property type="entry name" value="DUF4216"/>
</dbReference>
<gene>
    <name evidence="4" type="ORF">F2P56_019549</name>
</gene>
<dbReference type="AlphaFoldDB" id="A0A833USG8"/>
<organism evidence="4 5">
    <name type="scientific">Juglans regia</name>
    <name type="common">English walnut</name>
    <dbReference type="NCBI Taxonomy" id="51240"/>
    <lineage>
        <taxon>Eukaryota</taxon>
        <taxon>Viridiplantae</taxon>
        <taxon>Streptophyta</taxon>
        <taxon>Embryophyta</taxon>
        <taxon>Tracheophyta</taxon>
        <taxon>Spermatophyta</taxon>
        <taxon>Magnoliopsida</taxon>
        <taxon>eudicotyledons</taxon>
        <taxon>Gunneridae</taxon>
        <taxon>Pentapetalae</taxon>
        <taxon>rosids</taxon>
        <taxon>fabids</taxon>
        <taxon>Fagales</taxon>
        <taxon>Juglandaceae</taxon>
        <taxon>Juglans</taxon>
    </lineage>
</organism>
<feature type="region of interest" description="Disordered" evidence="1">
    <location>
        <begin position="451"/>
        <end position="559"/>
    </location>
</feature>
<feature type="domain" description="DUF4218" evidence="3">
    <location>
        <begin position="1"/>
        <end position="77"/>
    </location>
</feature>
<sequence length="680" mass="78178">MVHLAVHLLGETILGGPVQYRWMYPFERYLGKFKRYVKNKARPGGSIAEANIHIECLTFCSMYLQDVETKFNRADRNIDGGEEDTIDGFKIFNQRLRPLGIARNVQLEDRLRTSAIWYVLNNCIEIGPYLEEHYEKCRESNPNSVDRTHQTEFPTWFKQRVQDQRTGNPPRVSPDLYALACGPDPWVASYAACIINGKRFHTKQLELRRRSQNSGVLVTGDEETNNLDFYGVLNDVVELHYIGGRRVYLFSCDWFDVGDKKRGVRVDDHITSVNMDRTWYKNEPFVLACQASQCFYIRDIRSKGNWYVVQKYNNRNVYDILPVPRVLDDIDGESSEDDVYQENEPSFDYPLLHCDAYPVSTPLSRTDIEPIHIERGHMAVGGECFNSPDFIDDGMTKRTYPPIKNWSQNRHLPTIGNQVDRNRIHLVRVFKANSIAISSQPMELMRSINGPVRSLPSVRGTRPRKFAPYRRSARRPRGVQIGDASSDDETQPPSHPLETPCANPCPETEANREPSPREQPDPVQSNRIGIVDNDIQGADVSSVPVSNQTQTRRGRGPAKCTEFEKLRKHGKVLLKINSGETAPCCENANMFTTRLSWIIKHHCNMSYPRWSDVPQEHKDELIDRVRGDFELDWDLENHQLAVTKQLRKRFNAFHHQLHQIYMSYGSHDEALATGTSLVTP</sequence>
<proteinExistence type="predicted"/>
<comment type="caution">
    <text evidence="4">The sequence shown here is derived from an EMBL/GenBank/DDBJ whole genome shotgun (WGS) entry which is preliminary data.</text>
</comment>
<accession>A0A833USG8</accession>
<evidence type="ECO:0000259" key="3">
    <source>
        <dbReference type="Pfam" id="PF13960"/>
    </source>
</evidence>
<feature type="compositionally biased region" description="Basic residues" evidence="1">
    <location>
        <begin position="461"/>
        <end position="477"/>
    </location>
</feature>